<gene>
    <name evidence="2" type="ORF">HHI36_001952</name>
</gene>
<dbReference type="EMBL" id="JABFTP020000185">
    <property type="protein sequence ID" value="KAL3287481.1"/>
    <property type="molecule type" value="Genomic_DNA"/>
</dbReference>
<dbReference type="AlphaFoldDB" id="A0ABD2P9W7"/>
<name>A0ABD2P9W7_9CUCU</name>
<reference evidence="2 3" key="1">
    <citation type="journal article" date="2021" name="BMC Biol.">
        <title>Horizontally acquired antibacterial genes associated with adaptive radiation of ladybird beetles.</title>
        <authorList>
            <person name="Li H.S."/>
            <person name="Tang X.F."/>
            <person name="Huang Y.H."/>
            <person name="Xu Z.Y."/>
            <person name="Chen M.L."/>
            <person name="Du X.Y."/>
            <person name="Qiu B.Y."/>
            <person name="Chen P.T."/>
            <person name="Zhang W."/>
            <person name="Slipinski A."/>
            <person name="Escalona H.E."/>
            <person name="Waterhouse R.M."/>
            <person name="Zwick A."/>
            <person name="Pang H."/>
        </authorList>
    </citation>
    <scope>NUCLEOTIDE SEQUENCE [LARGE SCALE GENOMIC DNA]</scope>
    <source>
        <strain evidence="2">SYSU2018</strain>
    </source>
</reference>
<organism evidence="2 3">
    <name type="scientific">Cryptolaemus montrouzieri</name>
    <dbReference type="NCBI Taxonomy" id="559131"/>
    <lineage>
        <taxon>Eukaryota</taxon>
        <taxon>Metazoa</taxon>
        <taxon>Ecdysozoa</taxon>
        <taxon>Arthropoda</taxon>
        <taxon>Hexapoda</taxon>
        <taxon>Insecta</taxon>
        <taxon>Pterygota</taxon>
        <taxon>Neoptera</taxon>
        <taxon>Endopterygota</taxon>
        <taxon>Coleoptera</taxon>
        <taxon>Polyphaga</taxon>
        <taxon>Cucujiformia</taxon>
        <taxon>Coccinelloidea</taxon>
        <taxon>Coccinellidae</taxon>
        <taxon>Scymninae</taxon>
        <taxon>Scymnini</taxon>
        <taxon>Cryptolaemus</taxon>
    </lineage>
</organism>
<keyword evidence="3" id="KW-1185">Reference proteome</keyword>
<protein>
    <submittedName>
        <fullName evidence="2">Uncharacterized protein</fullName>
    </submittedName>
</protein>
<dbReference type="Proteomes" id="UP001516400">
    <property type="component" value="Unassembled WGS sequence"/>
</dbReference>
<comment type="caution">
    <text evidence="2">The sequence shown here is derived from an EMBL/GenBank/DDBJ whole genome shotgun (WGS) entry which is preliminary data.</text>
</comment>
<evidence type="ECO:0000313" key="3">
    <source>
        <dbReference type="Proteomes" id="UP001516400"/>
    </source>
</evidence>
<feature type="signal peptide" evidence="1">
    <location>
        <begin position="1"/>
        <end position="19"/>
    </location>
</feature>
<sequence>MKFFRNVIIFLLPIEIITSWEIPDHGISFRNKFPDGMHRGNSYVGNEKENTSPSPRFYEIYRLLRQLPSLPISCGLSTPFGGIFLPRDEELFSQDLPDAKQLPQLPNLIHPVCVISTPFGGIYLPGLRQ</sequence>
<evidence type="ECO:0000313" key="2">
    <source>
        <dbReference type="EMBL" id="KAL3287481.1"/>
    </source>
</evidence>
<keyword evidence="1" id="KW-0732">Signal</keyword>
<feature type="chain" id="PRO_5044881578" evidence="1">
    <location>
        <begin position="20"/>
        <end position="129"/>
    </location>
</feature>
<proteinExistence type="predicted"/>
<evidence type="ECO:0000256" key="1">
    <source>
        <dbReference type="SAM" id="SignalP"/>
    </source>
</evidence>
<accession>A0ABD2P9W7</accession>